<evidence type="ECO:0000313" key="2">
    <source>
        <dbReference type="Proteomes" id="UP000720189"/>
    </source>
</evidence>
<protein>
    <recommendedName>
        <fullName evidence="3">HTH CENPB-type domain-containing protein</fullName>
    </recommendedName>
</protein>
<evidence type="ECO:0000313" key="1">
    <source>
        <dbReference type="EMBL" id="KAH7205475.1"/>
    </source>
</evidence>
<dbReference type="Proteomes" id="UP000720189">
    <property type="component" value="Unassembled WGS sequence"/>
</dbReference>
<feature type="non-terminal residue" evidence="1">
    <location>
        <position position="91"/>
    </location>
</feature>
<name>A0A9P9JSW2_FUSRE</name>
<dbReference type="OrthoDB" id="5231586at2759"/>
<accession>A0A9P9JSW2</accession>
<keyword evidence="2" id="KW-1185">Reference proteome</keyword>
<reference evidence="1" key="1">
    <citation type="journal article" date="2021" name="Nat. Commun.">
        <title>Genetic determinants of endophytism in the Arabidopsis root mycobiome.</title>
        <authorList>
            <person name="Mesny F."/>
            <person name="Miyauchi S."/>
            <person name="Thiergart T."/>
            <person name="Pickel B."/>
            <person name="Atanasova L."/>
            <person name="Karlsson M."/>
            <person name="Huettel B."/>
            <person name="Barry K.W."/>
            <person name="Haridas S."/>
            <person name="Chen C."/>
            <person name="Bauer D."/>
            <person name="Andreopoulos W."/>
            <person name="Pangilinan J."/>
            <person name="LaButti K."/>
            <person name="Riley R."/>
            <person name="Lipzen A."/>
            <person name="Clum A."/>
            <person name="Drula E."/>
            <person name="Henrissat B."/>
            <person name="Kohler A."/>
            <person name="Grigoriev I.V."/>
            <person name="Martin F.M."/>
            <person name="Hacquard S."/>
        </authorList>
    </citation>
    <scope>NUCLEOTIDE SEQUENCE</scope>
    <source>
        <strain evidence="1">MPI-CAGE-AT-0023</strain>
    </source>
</reference>
<dbReference type="AlphaFoldDB" id="A0A9P9JSW2"/>
<gene>
    <name evidence="1" type="ORF">BKA55DRAFT_478428</name>
</gene>
<comment type="caution">
    <text evidence="1">The sequence shown here is derived from an EMBL/GenBank/DDBJ whole genome shotgun (WGS) entry which is preliminary data.</text>
</comment>
<proteinExistence type="predicted"/>
<feature type="non-terminal residue" evidence="1">
    <location>
        <position position="1"/>
    </location>
</feature>
<sequence length="91" mass="10286">WVGNFKKRHPELQCNRPKVKEIQRASAETDIPRMEGWFGGYEGTVIREEIPIFNSQEKNTRPVAFQPGNKESMTAVDAINAIGQAIPSFLI</sequence>
<dbReference type="GeneID" id="70216134"/>
<dbReference type="EMBL" id="JAGMUX010000037">
    <property type="protein sequence ID" value="KAH7205475.1"/>
    <property type="molecule type" value="Genomic_DNA"/>
</dbReference>
<dbReference type="RefSeq" id="XP_046041068.1">
    <property type="nucleotide sequence ID" value="XM_046186180.1"/>
</dbReference>
<organism evidence="1 2">
    <name type="scientific">Fusarium redolens</name>
    <dbReference type="NCBI Taxonomy" id="48865"/>
    <lineage>
        <taxon>Eukaryota</taxon>
        <taxon>Fungi</taxon>
        <taxon>Dikarya</taxon>
        <taxon>Ascomycota</taxon>
        <taxon>Pezizomycotina</taxon>
        <taxon>Sordariomycetes</taxon>
        <taxon>Hypocreomycetidae</taxon>
        <taxon>Hypocreales</taxon>
        <taxon>Nectriaceae</taxon>
        <taxon>Fusarium</taxon>
        <taxon>Fusarium redolens species complex</taxon>
    </lineage>
</organism>
<evidence type="ECO:0008006" key="3">
    <source>
        <dbReference type="Google" id="ProtNLM"/>
    </source>
</evidence>